<accession>A0A5C4T7X3</accession>
<organism evidence="1 2">
    <name type="scientific">Paenibacillus hemerocallicola</name>
    <dbReference type="NCBI Taxonomy" id="1172614"/>
    <lineage>
        <taxon>Bacteria</taxon>
        <taxon>Bacillati</taxon>
        <taxon>Bacillota</taxon>
        <taxon>Bacilli</taxon>
        <taxon>Bacillales</taxon>
        <taxon>Paenibacillaceae</taxon>
        <taxon>Paenibacillus</taxon>
    </lineage>
</organism>
<dbReference type="RefSeq" id="WP_139603590.1">
    <property type="nucleotide sequence ID" value="NZ_VDCQ01000024.1"/>
</dbReference>
<reference evidence="1 2" key="1">
    <citation type="submission" date="2019-05" db="EMBL/GenBank/DDBJ databases">
        <title>We sequenced the genome of Paenibacillus hemerocallicola KCTC 33185 for further insight into its adaptation and study the phylogeny of Paenibacillus.</title>
        <authorList>
            <person name="Narsing Rao M.P."/>
        </authorList>
    </citation>
    <scope>NUCLEOTIDE SEQUENCE [LARGE SCALE GENOMIC DNA]</scope>
    <source>
        <strain evidence="1 2">KCTC 33185</strain>
    </source>
</reference>
<gene>
    <name evidence="1" type="ORF">FE784_17855</name>
</gene>
<dbReference type="AlphaFoldDB" id="A0A5C4T7X3"/>
<dbReference type="Proteomes" id="UP000307943">
    <property type="component" value="Unassembled WGS sequence"/>
</dbReference>
<name>A0A5C4T7X3_9BACL</name>
<sequence length="70" mass="7861">MIGFDENKKDVTTLKKAVKTKRPMVARNKKTVEREIQTLAKIIGTQNVGIACFKVNGKFRCFFSFGPQPG</sequence>
<evidence type="ECO:0000313" key="2">
    <source>
        <dbReference type="Proteomes" id="UP000307943"/>
    </source>
</evidence>
<comment type="caution">
    <text evidence="1">The sequence shown here is derived from an EMBL/GenBank/DDBJ whole genome shotgun (WGS) entry which is preliminary data.</text>
</comment>
<dbReference type="EMBL" id="VDCQ01000024">
    <property type="protein sequence ID" value="TNJ64896.1"/>
    <property type="molecule type" value="Genomic_DNA"/>
</dbReference>
<protein>
    <submittedName>
        <fullName evidence="1">Uncharacterized protein</fullName>
    </submittedName>
</protein>
<proteinExistence type="predicted"/>
<evidence type="ECO:0000313" key="1">
    <source>
        <dbReference type="EMBL" id="TNJ64896.1"/>
    </source>
</evidence>
<keyword evidence="2" id="KW-1185">Reference proteome</keyword>